<organism evidence="1 2">
    <name type="scientific">Paenibacillus ehimensis</name>
    <dbReference type="NCBI Taxonomy" id="79264"/>
    <lineage>
        <taxon>Bacteria</taxon>
        <taxon>Bacillati</taxon>
        <taxon>Bacillota</taxon>
        <taxon>Bacilli</taxon>
        <taxon>Bacillales</taxon>
        <taxon>Paenibacillaceae</taxon>
        <taxon>Paenibacillus</taxon>
    </lineage>
</organism>
<gene>
    <name evidence="1" type="ORF">Q3C12_26835</name>
</gene>
<keyword evidence="2" id="KW-1185">Reference proteome</keyword>
<proteinExistence type="predicted"/>
<comment type="caution">
    <text evidence="1">The sequence shown here is derived from an EMBL/GenBank/DDBJ whole genome shotgun (WGS) entry which is preliminary data.</text>
</comment>
<evidence type="ECO:0000313" key="2">
    <source>
        <dbReference type="Proteomes" id="UP001168883"/>
    </source>
</evidence>
<dbReference type="EMBL" id="JAUMKJ010000044">
    <property type="protein sequence ID" value="MDO3680632.1"/>
    <property type="molecule type" value="Genomic_DNA"/>
</dbReference>
<evidence type="ECO:0000313" key="1">
    <source>
        <dbReference type="EMBL" id="MDO3680632.1"/>
    </source>
</evidence>
<sequence>MDQMALLTALRAEIGDKEEPYRYDDEELLEFVQSAIYDYSQYRPRRRRGTLSFQPGVLEYTLPADFQTWVAGLEGYEVLENIVYLESSPAASYSVTFIYLGNHDIASMPEGALSLVLDFCTWKLFSDAVREGSEISELKLGKGLDIKFDNFDQINELADKRRNSYLAAVQKPVGGVT</sequence>
<dbReference type="RefSeq" id="WP_302880851.1">
    <property type="nucleotide sequence ID" value="NZ_JAUMKJ010000044.1"/>
</dbReference>
<name>A0ABT8VI21_9BACL</name>
<protein>
    <submittedName>
        <fullName evidence="1">Uncharacterized protein</fullName>
    </submittedName>
</protein>
<reference evidence="1" key="1">
    <citation type="submission" date="2023-07" db="EMBL/GenBank/DDBJ databases">
        <authorList>
            <person name="Aktuganov G."/>
            <person name="Boyko T."/>
            <person name="Delegan Y."/>
            <person name="Galimzianova N."/>
            <person name="Gilvanova E."/>
            <person name="Korobov V."/>
            <person name="Kuzmina L."/>
            <person name="Melentiev A."/>
            <person name="Milman P."/>
            <person name="Ryabova A."/>
            <person name="Stupak E."/>
            <person name="Yasakov T."/>
            <person name="Zharikova N."/>
            <person name="Zhurenko E."/>
        </authorList>
    </citation>
    <scope>NUCLEOTIDE SEQUENCE</scope>
    <source>
        <strain evidence="1">IB-739</strain>
    </source>
</reference>
<accession>A0ABT8VI21</accession>
<dbReference type="Proteomes" id="UP001168883">
    <property type="component" value="Unassembled WGS sequence"/>
</dbReference>